<dbReference type="PROSITE" id="PS00810">
    <property type="entry name" value="ADP_GLC_PYROPHOSPH_3"/>
    <property type="match status" value="1"/>
</dbReference>
<keyword evidence="6 9" id="KW-0067">ATP-binding</keyword>
<keyword evidence="5 9" id="KW-0547">Nucleotide-binding</keyword>
<evidence type="ECO:0000256" key="9">
    <source>
        <dbReference type="HAMAP-Rule" id="MF_00624"/>
    </source>
</evidence>
<dbReference type="EMBL" id="JAUFPN010000108">
    <property type="protein sequence ID" value="MDN3564678.1"/>
    <property type="molecule type" value="Genomic_DNA"/>
</dbReference>
<dbReference type="CDD" id="cd04651">
    <property type="entry name" value="LbH_G1P_AT_C"/>
    <property type="match status" value="1"/>
</dbReference>
<dbReference type="SUPFAM" id="SSF51161">
    <property type="entry name" value="Trimeric LpxA-like enzymes"/>
    <property type="match status" value="1"/>
</dbReference>
<protein>
    <recommendedName>
        <fullName evidence="9">Glucose-1-phosphate adenylyltransferase</fullName>
        <ecNumber evidence="9">2.7.7.27</ecNumber>
    </recommendedName>
    <alternativeName>
        <fullName evidence="9">ADP-glucose pyrophosphorylase</fullName>
        <shortName evidence="9">ADPGlc PPase</shortName>
    </alternativeName>
    <alternativeName>
        <fullName evidence="9">ADP-glucose synthase</fullName>
    </alternativeName>
</protein>
<dbReference type="Pfam" id="PF00483">
    <property type="entry name" value="NTP_transferase"/>
    <property type="match status" value="1"/>
</dbReference>
<evidence type="ECO:0000256" key="4">
    <source>
        <dbReference type="ARBA" id="ARBA00022695"/>
    </source>
</evidence>
<dbReference type="HAMAP" id="MF_00624">
    <property type="entry name" value="GlgC"/>
    <property type="match status" value="1"/>
</dbReference>
<dbReference type="InterPro" id="IPR056818">
    <property type="entry name" value="GlmU/GlgC-like_hexapep"/>
</dbReference>
<dbReference type="SUPFAM" id="SSF53448">
    <property type="entry name" value="Nucleotide-diphospho-sugar transferases"/>
    <property type="match status" value="1"/>
</dbReference>
<proteinExistence type="inferred from homology"/>
<evidence type="ECO:0000256" key="2">
    <source>
        <dbReference type="ARBA" id="ARBA00022600"/>
    </source>
</evidence>
<evidence type="ECO:0000256" key="5">
    <source>
        <dbReference type="ARBA" id="ARBA00022741"/>
    </source>
</evidence>
<evidence type="ECO:0000313" key="13">
    <source>
        <dbReference type="Proteomes" id="UP001529369"/>
    </source>
</evidence>
<dbReference type="InterPro" id="IPR005835">
    <property type="entry name" value="NTP_transferase_dom"/>
</dbReference>
<dbReference type="Pfam" id="PF24894">
    <property type="entry name" value="Hexapep_GlmU"/>
    <property type="match status" value="1"/>
</dbReference>
<organism evidence="12 13">
    <name type="scientific">Paeniroseomonas aquatica</name>
    <dbReference type="NCBI Taxonomy" id="373043"/>
    <lineage>
        <taxon>Bacteria</taxon>
        <taxon>Pseudomonadati</taxon>
        <taxon>Pseudomonadota</taxon>
        <taxon>Alphaproteobacteria</taxon>
        <taxon>Acetobacterales</taxon>
        <taxon>Acetobacteraceae</taxon>
        <taxon>Paeniroseomonas</taxon>
    </lineage>
</organism>
<feature type="domain" description="Glucose-1-phosphate adenylyltransferase/Bifunctional protein GlmU-like C-terminal hexapeptide" evidence="11">
    <location>
        <begin position="314"/>
        <end position="417"/>
    </location>
</feature>
<feature type="binding site" evidence="9">
    <location>
        <position position="114"/>
    </location>
    <ligand>
        <name>alpha-D-glucose 1-phosphate</name>
        <dbReference type="ChEBI" id="CHEBI:58601"/>
    </ligand>
</feature>
<gene>
    <name evidence="9 12" type="primary">glgC</name>
    <name evidence="12" type="ORF">QWZ14_09905</name>
</gene>
<dbReference type="InterPro" id="IPR005836">
    <property type="entry name" value="ADP_Glu_pyroP_CS"/>
</dbReference>
<dbReference type="NCBIfam" id="NF002023">
    <property type="entry name" value="PRK00844.1"/>
    <property type="match status" value="1"/>
</dbReference>
<feature type="binding site" evidence="9">
    <location>
        <position position="179"/>
    </location>
    <ligand>
        <name>alpha-D-glucose 1-phosphate</name>
        <dbReference type="ChEBI" id="CHEBI:58601"/>
    </ligand>
</feature>
<dbReference type="InterPro" id="IPR011831">
    <property type="entry name" value="ADP-Glc_PPase"/>
</dbReference>
<keyword evidence="7 9" id="KW-0320">Glycogen biosynthesis</keyword>
<dbReference type="PANTHER" id="PTHR43523">
    <property type="entry name" value="GLUCOSE-1-PHOSPHATE ADENYLYLTRANSFERASE-RELATED"/>
    <property type="match status" value="1"/>
</dbReference>
<dbReference type="InterPro" id="IPR023049">
    <property type="entry name" value="GlgC_bac"/>
</dbReference>
<keyword evidence="4 9" id="KW-0548">Nucleotidyltransferase</keyword>
<dbReference type="Proteomes" id="UP001529369">
    <property type="component" value="Unassembled WGS sequence"/>
</dbReference>
<dbReference type="PANTHER" id="PTHR43523:SF2">
    <property type="entry name" value="GLUCOSE-1-PHOSPHATE ADENYLYLTRANSFERASE"/>
    <property type="match status" value="1"/>
</dbReference>
<dbReference type="GO" id="GO:0008878">
    <property type="term" value="F:glucose-1-phosphate adenylyltransferase activity"/>
    <property type="evidence" value="ECO:0007669"/>
    <property type="project" value="UniProtKB-EC"/>
</dbReference>
<dbReference type="Gene3D" id="2.160.10.10">
    <property type="entry name" value="Hexapeptide repeat proteins"/>
    <property type="match status" value="1"/>
</dbReference>
<dbReference type="NCBIfam" id="NF001947">
    <property type="entry name" value="PRK00725.1"/>
    <property type="match status" value="1"/>
</dbReference>
<comment type="similarity">
    <text evidence="1 9">Belongs to the bacterial/plant glucose-1-phosphate adenylyltransferase family.</text>
</comment>
<evidence type="ECO:0000313" key="12">
    <source>
        <dbReference type="EMBL" id="MDN3564678.1"/>
    </source>
</evidence>
<feature type="binding site" evidence="9">
    <location>
        <position position="212"/>
    </location>
    <ligand>
        <name>alpha-D-glucose 1-phosphate</name>
        <dbReference type="ChEBI" id="CHEBI:58601"/>
    </ligand>
</feature>
<dbReference type="CDD" id="cd02508">
    <property type="entry name" value="ADP_Glucose_PP"/>
    <property type="match status" value="1"/>
</dbReference>
<keyword evidence="8 9" id="KW-0119">Carbohydrate metabolism</keyword>
<feature type="binding site" evidence="9">
    <location>
        <begin position="194"/>
        <end position="195"/>
    </location>
    <ligand>
        <name>alpha-D-glucose 1-phosphate</name>
        <dbReference type="ChEBI" id="CHEBI:58601"/>
    </ligand>
</feature>
<dbReference type="PROSITE" id="PS00808">
    <property type="entry name" value="ADP_GLC_PYROPHOSPH_1"/>
    <property type="match status" value="1"/>
</dbReference>
<feature type="site" description="Could play a key role in the communication between the regulatory and the substrate sites" evidence="9">
    <location>
        <position position="74"/>
    </location>
</feature>
<evidence type="ECO:0000256" key="1">
    <source>
        <dbReference type="ARBA" id="ARBA00010443"/>
    </source>
</evidence>
<dbReference type="PROSITE" id="PS00809">
    <property type="entry name" value="ADP_GLC_PYROPHOSPH_2"/>
    <property type="match status" value="1"/>
</dbReference>
<keyword evidence="3 9" id="KW-0808">Transferase</keyword>
<keyword evidence="2 9" id="KW-0321">Glycogen metabolism</keyword>
<evidence type="ECO:0000256" key="7">
    <source>
        <dbReference type="ARBA" id="ARBA00023056"/>
    </source>
</evidence>
<sequence>MSNSREYGPERVQGPLARSAMAFVLAGGRGSRLMELTDRRAKPAVYFGGKSRIIDFALSNAINSGIRRVAVATQYKAHSLIRHLQRGWNFLRPERNESFDILPASQRISEQNWYLGTADAVHQNADIIADMAPRHIVLLAGDHVYKMDYEKMLQQHVEQGADVTVCSMAVPRMEATGFGVMKVDTTGRIVDFVEKPADPPGIPDRPDLALASMGIYVFETRFLLDQLKRDAEDLTSQHDFGKDLIPWIVRNGKAVAHRFERSVVRSSSELVPYWRDVGTVDAYWEANIDLTDIVPPLDLFDRDWPIWTYAEITPPAKFVHDVPGRRGEAISSLVSGGCIISGGTARRSLLCTHAHMHSWSKLDGAVVLPQVDIGRYARLTNVVVDRGVRIPEGLVVGEDPVEDARRFRRTDRGICLITQAMLDKLA</sequence>
<feature type="site" description="Could play a key role in the communication between the regulatory and the substrate sites" evidence="9">
    <location>
        <position position="113"/>
    </location>
</feature>
<name>A0ABT8A4S1_9PROT</name>
<dbReference type="Gene3D" id="3.90.550.10">
    <property type="entry name" value="Spore Coat Polysaccharide Biosynthesis Protein SpsA, Chain A"/>
    <property type="match status" value="1"/>
</dbReference>
<dbReference type="EC" id="2.7.7.27" evidence="9"/>
<evidence type="ECO:0000259" key="10">
    <source>
        <dbReference type="Pfam" id="PF00483"/>
    </source>
</evidence>
<comment type="function">
    <text evidence="9">Involved in the biosynthesis of ADP-glucose, a building block required for the elongation reactions to produce glycogen. Catalyzes the reaction between ATP and alpha-D-glucose 1-phosphate (G1P) to produce pyrophosphate and ADP-Glc.</text>
</comment>
<comment type="caution">
    <text evidence="12">The sequence shown here is derived from an EMBL/GenBank/DDBJ whole genome shotgun (WGS) entry which is preliminary data.</text>
</comment>
<evidence type="ECO:0000256" key="6">
    <source>
        <dbReference type="ARBA" id="ARBA00022840"/>
    </source>
</evidence>
<dbReference type="NCBIfam" id="TIGR02091">
    <property type="entry name" value="glgC"/>
    <property type="match status" value="1"/>
</dbReference>
<comment type="subunit">
    <text evidence="9">Homotetramer.</text>
</comment>
<reference evidence="13" key="1">
    <citation type="journal article" date="2019" name="Int. J. Syst. Evol. Microbiol.">
        <title>The Global Catalogue of Microorganisms (GCM) 10K type strain sequencing project: providing services to taxonomists for standard genome sequencing and annotation.</title>
        <authorList>
            <consortium name="The Broad Institute Genomics Platform"/>
            <consortium name="The Broad Institute Genome Sequencing Center for Infectious Disease"/>
            <person name="Wu L."/>
            <person name="Ma J."/>
        </authorList>
    </citation>
    <scope>NUCLEOTIDE SEQUENCE [LARGE SCALE GENOMIC DNA]</scope>
    <source>
        <strain evidence="13">CECT 7131</strain>
    </source>
</reference>
<feature type="domain" description="Nucleotidyl transferase" evidence="10">
    <location>
        <begin position="22"/>
        <end position="291"/>
    </location>
</feature>
<keyword evidence="13" id="KW-1185">Reference proteome</keyword>
<evidence type="ECO:0000256" key="8">
    <source>
        <dbReference type="ARBA" id="ARBA00023277"/>
    </source>
</evidence>
<comment type="catalytic activity">
    <reaction evidence="9">
        <text>alpha-D-glucose 1-phosphate + ATP + H(+) = ADP-alpha-D-glucose + diphosphate</text>
        <dbReference type="Rhea" id="RHEA:12120"/>
        <dbReference type="ChEBI" id="CHEBI:15378"/>
        <dbReference type="ChEBI" id="CHEBI:30616"/>
        <dbReference type="ChEBI" id="CHEBI:33019"/>
        <dbReference type="ChEBI" id="CHEBI:57498"/>
        <dbReference type="ChEBI" id="CHEBI:58601"/>
        <dbReference type="EC" id="2.7.7.27"/>
    </reaction>
</comment>
<dbReference type="RefSeq" id="WP_290316482.1">
    <property type="nucleotide sequence ID" value="NZ_JAUFPN010000108.1"/>
</dbReference>
<comment type="pathway">
    <text evidence="9">Glycan biosynthesis; glycogen biosynthesis.</text>
</comment>
<evidence type="ECO:0000256" key="3">
    <source>
        <dbReference type="ARBA" id="ARBA00022679"/>
    </source>
</evidence>
<accession>A0ABT8A4S1</accession>
<dbReference type="InterPro" id="IPR011004">
    <property type="entry name" value="Trimer_LpxA-like_sf"/>
</dbReference>
<evidence type="ECO:0000259" key="11">
    <source>
        <dbReference type="Pfam" id="PF24894"/>
    </source>
</evidence>
<dbReference type="InterPro" id="IPR029044">
    <property type="entry name" value="Nucleotide-diphossugar_trans"/>
</dbReference>